<gene>
    <name evidence="1" type="ORF">BIV18_00650</name>
</gene>
<sequence>MILLVVGIIIFGTAIYQYPLQKALAQRSFENYISKQGIASENINSKRFFKDWKQGGYLVVVTFNDDINNKYYYHYDVWTHKKYDSLKFNRMTLTIIDEKNSVTLDPPYDGKCKYPPIDE</sequence>
<protein>
    <submittedName>
        <fullName evidence="1">Uncharacterized protein</fullName>
    </submittedName>
</protein>
<evidence type="ECO:0000313" key="1">
    <source>
        <dbReference type="EMBL" id="OLR65728.1"/>
    </source>
</evidence>
<accession>A0A848RH28</accession>
<dbReference type="EMBL" id="MJIH01000001">
    <property type="protein sequence ID" value="OLR65728.1"/>
    <property type="molecule type" value="Genomic_DNA"/>
</dbReference>
<accession>A0A1U7M293</accession>
<dbReference type="Pfam" id="PF11337">
    <property type="entry name" value="DUF3139"/>
    <property type="match status" value="1"/>
</dbReference>
<dbReference type="Proteomes" id="UP000187166">
    <property type="component" value="Unassembled WGS sequence"/>
</dbReference>
<dbReference type="InterPro" id="IPR021486">
    <property type="entry name" value="DUF3139"/>
</dbReference>
<comment type="caution">
    <text evidence="1">The sequence shown here is derived from an EMBL/GenBank/DDBJ whole genome shotgun (WGS) entry which is preliminary data.</text>
</comment>
<name>A0A1U7M293_9FIRM</name>
<evidence type="ECO:0000313" key="2">
    <source>
        <dbReference type="Proteomes" id="UP000187166"/>
    </source>
</evidence>
<proteinExistence type="predicted"/>
<keyword evidence="2" id="KW-1185">Reference proteome</keyword>
<reference evidence="1 2" key="1">
    <citation type="journal article" date="2016" name="Appl. Environ. Microbiol.">
        <title>Function and Phylogeny of Bacterial Butyryl Coenzyme A:Acetate Transferases and Their Diversity in the Proximal Colon of Swine.</title>
        <authorList>
            <person name="Trachsel J."/>
            <person name="Bayles D.O."/>
            <person name="Looft T."/>
            <person name="Levine U.Y."/>
            <person name="Allen H.K."/>
        </authorList>
    </citation>
    <scope>NUCLEOTIDE SEQUENCE [LARGE SCALE GENOMIC DNA]</scope>
    <source>
        <strain evidence="1 2">35-6-1</strain>
    </source>
</reference>
<organism evidence="1 2">
    <name type="scientific">Peptoniphilus porci</name>
    <dbReference type="NCBI Taxonomy" id="2652280"/>
    <lineage>
        <taxon>Bacteria</taxon>
        <taxon>Bacillati</taxon>
        <taxon>Bacillota</taxon>
        <taxon>Tissierellia</taxon>
        <taxon>Tissierellales</taxon>
        <taxon>Peptoniphilaceae</taxon>
        <taxon>Peptoniphilus</taxon>
    </lineage>
</organism>
<dbReference type="AlphaFoldDB" id="A0A1U7M293"/>